<keyword evidence="8" id="KW-0413">Isomerase</keyword>
<dbReference type="GO" id="GO:0016491">
    <property type="term" value="F:oxidoreductase activity"/>
    <property type="evidence" value="ECO:0007669"/>
    <property type="project" value="UniProtKB-KW"/>
</dbReference>
<dbReference type="eggNOG" id="COG1651">
    <property type="taxonomic scope" value="Bacteria"/>
</dbReference>
<dbReference type="SUPFAM" id="SSF52833">
    <property type="entry name" value="Thioredoxin-like"/>
    <property type="match status" value="1"/>
</dbReference>
<keyword evidence="4" id="KW-1015">Disulfide bond</keyword>
<dbReference type="Gene3D" id="1.10.4030.10">
    <property type="entry name" value="Porin chaperone SurA, peptide-binding domain"/>
    <property type="match status" value="1"/>
</dbReference>
<proteinExistence type="inferred from homology"/>
<evidence type="ECO:0000256" key="2">
    <source>
        <dbReference type="ARBA" id="ARBA00022729"/>
    </source>
</evidence>
<comment type="similarity">
    <text evidence="1">Belongs to the thioredoxin family. DsbA subfamily.</text>
</comment>
<feature type="signal peptide" evidence="6">
    <location>
        <begin position="1"/>
        <end position="26"/>
    </location>
</feature>
<dbReference type="PROSITE" id="PS51352">
    <property type="entry name" value="THIOREDOXIN_2"/>
    <property type="match status" value="1"/>
</dbReference>
<dbReference type="RefSeq" id="WP_002684761.1">
    <property type="nucleotide sequence ID" value="NZ_JH600070.1"/>
</dbReference>
<gene>
    <name evidence="8" type="ORF">BegalDRAFT_1219</name>
</gene>
<feature type="domain" description="Thioredoxin" evidence="7">
    <location>
        <begin position="168"/>
        <end position="342"/>
    </location>
</feature>
<dbReference type="GO" id="GO:0016853">
    <property type="term" value="F:isomerase activity"/>
    <property type="evidence" value="ECO:0007669"/>
    <property type="project" value="UniProtKB-KW"/>
</dbReference>
<dbReference type="HOGENOM" id="CLU_069079_0_0_6"/>
<dbReference type="STRING" id="395493.BegalDRAFT_1219"/>
<keyword evidence="2 6" id="KW-0732">Signal</keyword>
<evidence type="ECO:0000256" key="5">
    <source>
        <dbReference type="ARBA" id="ARBA00023284"/>
    </source>
</evidence>
<evidence type="ECO:0000256" key="6">
    <source>
        <dbReference type="SAM" id="SignalP"/>
    </source>
</evidence>
<keyword evidence="3" id="KW-0560">Oxidoreductase</keyword>
<dbReference type="Pfam" id="PF13462">
    <property type="entry name" value="Thioredoxin_4"/>
    <property type="match status" value="1"/>
</dbReference>
<dbReference type="Proteomes" id="UP000005744">
    <property type="component" value="Unassembled WGS sequence"/>
</dbReference>
<dbReference type="InterPro" id="IPR013766">
    <property type="entry name" value="Thioredoxin_domain"/>
</dbReference>
<evidence type="ECO:0000259" key="7">
    <source>
        <dbReference type="PROSITE" id="PS51352"/>
    </source>
</evidence>
<dbReference type="PANTHER" id="PTHR13887:SF14">
    <property type="entry name" value="DISULFIDE BOND FORMATION PROTEIN D"/>
    <property type="match status" value="1"/>
</dbReference>
<dbReference type="PANTHER" id="PTHR13887">
    <property type="entry name" value="GLUTATHIONE S-TRANSFERASE KAPPA"/>
    <property type="match status" value="1"/>
</dbReference>
<keyword evidence="9" id="KW-1185">Reference proteome</keyword>
<protein>
    <submittedName>
        <fullName evidence="8">Protein-disulfide isomerase</fullName>
    </submittedName>
</protein>
<accession>I3CES6</accession>
<sequence>MLYQQINYSRFSIFASLLCASLNLPATETNTPPPVPVPPAQRQLFNYEGVQYTQANFPERVRQSLYEADLEYFEKQKQLIDTAVFELYVDAEAKKLGKTRETLMEEWFKVDEPSEEAVKAFYNENKARIPVELEKAKDQIAQFLKQKQIQEKQLAFIKKIKEEGFFELRVAEPIAPIVTINTAGYPAKGNLKADITIVEFADYQCPHCKHAAEAVNKLMSTFGDKIKLVYMDYPINQSGISRLVAEGAVCADQQGKFWDYHALAFEQQDALTKDSPQELAGLLKLDEAAFKKCLAEPATKEKVQQADNEALRLGLTGTPSFFVNGKLVNAVALEDEVKALIK</sequence>
<evidence type="ECO:0000256" key="4">
    <source>
        <dbReference type="ARBA" id="ARBA00023157"/>
    </source>
</evidence>
<evidence type="ECO:0000256" key="1">
    <source>
        <dbReference type="ARBA" id="ARBA00005791"/>
    </source>
</evidence>
<evidence type="ECO:0000313" key="8">
    <source>
        <dbReference type="EMBL" id="EIJ42119.1"/>
    </source>
</evidence>
<evidence type="ECO:0000313" key="9">
    <source>
        <dbReference type="Proteomes" id="UP000005744"/>
    </source>
</evidence>
<dbReference type="EMBL" id="JH600070">
    <property type="protein sequence ID" value="EIJ42119.1"/>
    <property type="molecule type" value="Genomic_DNA"/>
</dbReference>
<evidence type="ECO:0000256" key="3">
    <source>
        <dbReference type="ARBA" id="ARBA00023002"/>
    </source>
</evidence>
<dbReference type="Gene3D" id="3.40.30.10">
    <property type="entry name" value="Glutaredoxin"/>
    <property type="match status" value="1"/>
</dbReference>
<reference evidence="8 9" key="1">
    <citation type="submission" date="2011-11" db="EMBL/GenBank/DDBJ databases">
        <title>Improved High-Quality Draft sequence of Beggiatoa alba B18lD.</title>
        <authorList>
            <consortium name="US DOE Joint Genome Institute"/>
            <person name="Lucas S."/>
            <person name="Han J."/>
            <person name="Lapidus A."/>
            <person name="Cheng J.-F."/>
            <person name="Goodwin L."/>
            <person name="Pitluck S."/>
            <person name="Peters L."/>
            <person name="Mikhailova N."/>
            <person name="Held B."/>
            <person name="Detter J.C."/>
            <person name="Han C."/>
            <person name="Tapia R."/>
            <person name="Land M."/>
            <person name="Hauser L."/>
            <person name="Kyrpides N."/>
            <person name="Ivanova N."/>
            <person name="Pagani I."/>
            <person name="Samuel K."/>
            <person name="Teske A."/>
            <person name="Mueller J."/>
            <person name="Woyke T."/>
        </authorList>
    </citation>
    <scope>NUCLEOTIDE SEQUENCE [LARGE SCALE GENOMIC DNA]</scope>
    <source>
        <strain evidence="8 9">B18LD</strain>
    </source>
</reference>
<feature type="chain" id="PRO_5003669474" evidence="6">
    <location>
        <begin position="27"/>
        <end position="342"/>
    </location>
</feature>
<dbReference type="OrthoDB" id="9780340at2"/>
<dbReference type="InterPro" id="IPR012336">
    <property type="entry name" value="Thioredoxin-like_fold"/>
</dbReference>
<keyword evidence="5" id="KW-0676">Redox-active center</keyword>
<dbReference type="InterPro" id="IPR036249">
    <property type="entry name" value="Thioredoxin-like_sf"/>
</dbReference>
<organism evidence="8 9">
    <name type="scientific">Beggiatoa alba B18LD</name>
    <dbReference type="NCBI Taxonomy" id="395493"/>
    <lineage>
        <taxon>Bacteria</taxon>
        <taxon>Pseudomonadati</taxon>
        <taxon>Pseudomonadota</taxon>
        <taxon>Gammaproteobacteria</taxon>
        <taxon>Thiotrichales</taxon>
        <taxon>Thiotrichaceae</taxon>
        <taxon>Beggiatoa</taxon>
    </lineage>
</organism>
<dbReference type="AlphaFoldDB" id="I3CES6"/>
<name>I3CES6_9GAMM</name>